<proteinExistence type="predicted"/>
<sequence>MFRFINSNYRLAAFALLVVGLAIILSTGPGATVALADGFGWGSPPQETSPVQLVADGFGWGAPAPVNPAGML</sequence>
<keyword evidence="2" id="KW-1185">Reference proteome</keyword>
<dbReference type="Proteomes" id="UP000764837">
    <property type="component" value="Unassembled WGS sequence"/>
</dbReference>
<dbReference type="EMBL" id="JAFBBP010000001">
    <property type="protein sequence ID" value="MBM7493127.1"/>
    <property type="molecule type" value="Genomic_DNA"/>
</dbReference>
<organism evidence="1 2">
    <name type="scientific">Micromonospora luteifusca</name>
    <dbReference type="NCBI Taxonomy" id="709860"/>
    <lineage>
        <taxon>Bacteria</taxon>
        <taxon>Bacillati</taxon>
        <taxon>Actinomycetota</taxon>
        <taxon>Actinomycetes</taxon>
        <taxon>Micromonosporales</taxon>
        <taxon>Micromonosporaceae</taxon>
        <taxon>Micromonospora</taxon>
    </lineage>
</organism>
<comment type="caution">
    <text evidence="1">The sequence shown here is derived from an EMBL/GenBank/DDBJ whole genome shotgun (WGS) entry which is preliminary data.</text>
</comment>
<evidence type="ECO:0000313" key="1">
    <source>
        <dbReference type="EMBL" id="MBM7493127.1"/>
    </source>
</evidence>
<reference evidence="1 2" key="1">
    <citation type="submission" date="2021-01" db="EMBL/GenBank/DDBJ databases">
        <title>Sequencing the genomes of 1000 actinobacteria strains.</title>
        <authorList>
            <person name="Klenk H.-P."/>
        </authorList>
    </citation>
    <scope>NUCLEOTIDE SEQUENCE [LARGE SCALE GENOMIC DNA]</scope>
    <source>
        <strain evidence="1 2">DSM 100204</strain>
    </source>
</reference>
<name>A0ABS2LY80_9ACTN</name>
<accession>A0ABS2LY80</accession>
<protein>
    <submittedName>
        <fullName evidence="1">Uncharacterized protein</fullName>
    </submittedName>
</protein>
<dbReference type="RefSeq" id="WP_204943882.1">
    <property type="nucleotide sequence ID" value="NZ_JAFBBP010000001.1"/>
</dbReference>
<gene>
    <name evidence="1" type="ORF">JOD64_004349</name>
</gene>
<evidence type="ECO:0000313" key="2">
    <source>
        <dbReference type="Proteomes" id="UP000764837"/>
    </source>
</evidence>